<reference evidence="5" key="1">
    <citation type="submission" date="2022-01" db="EMBL/GenBank/DDBJ databases">
        <authorList>
            <person name="King R."/>
        </authorList>
    </citation>
    <scope>NUCLEOTIDE SEQUENCE</scope>
</reference>
<dbReference type="InterPro" id="IPR025816">
    <property type="entry name" value="RrmJ-type_MeTrfase"/>
</dbReference>
<feature type="compositionally biased region" description="Low complexity" evidence="2">
    <location>
        <begin position="164"/>
        <end position="182"/>
    </location>
</feature>
<feature type="compositionally biased region" description="Low complexity" evidence="2">
    <location>
        <begin position="1"/>
        <end position="18"/>
    </location>
</feature>
<evidence type="ECO:0000313" key="6">
    <source>
        <dbReference type="Proteomes" id="UP001152798"/>
    </source>
</evidence>
<dbReference type="AlphaFoldDB" id="A0A9P0MXR4"/>
<dbReference type="PROSITE" id="PS51613">
    <property type="entry name" value="SAM_MT_RRMJ"/>
    <property type="match status" value="1"/>
</dbReference>
<feature type="compositionally biased region" description="Polar residues" evidence="2">
    <location>
        <begin position="146"/>
        <end position="156"/>
    </location>
</feature>
<comment type="subcellular location">
    <subcellularLocation>
        <location evidence="1">Nucleus</location>
    </subcellularLocation>
</comment>
<protein>
    <recommendedName>
        <fullName evidence="1">Cap-specific mRNA (nucleoside-2'-O-)-methyltransferase 1</fullName>
        <ecNumber evidence="1">2.1.1.57</ecNumber>
    </recommendedName>
    <alternativeName>
        <fullName evidence="1">Cap1 2'O-ribose methyltransferase 1</fullName>
    </alternativeName>
</protein>
<dbReference type="GO" id="GO:0004483">
    <property type="term" value="F:methyltransferase cap1 activity"/>
    <property type="evidence" value="ECO:0007669"/>
    <property type="project" value="UniProtKB-UniRule"/>
</dbReference>
<comment type="function">
    <text evidence="1">S-adenosyl-L-methionine-dependent methyltransferase that mediates RNA cap1 2'-O-ribose methylation to the 5'-cap structure of RNAs. Methylates the ribose of the first nucleotide of a m(7)GpppG-capped mRNA to produce m(7)GpppNmp (cap1).</text>
</comment>
<dbReference type="SUPFAM" id="SSF53335">
    <property type="entry name" value="S-adenosyl-L-methionine-dependent methyltransferases"/>
    <property type="match status" value="1"/>
</dbReference>
<dbReference type="Pfam" id="PF01585">
    <property type="entry name" value="G-patch"/>
    <property type="match status" value="1"/>
</dbReference>
<keyword evidence="1" id="KW-0507">mRNA processing</keyword>
<dbReference type="InterPro" id="IPR050851">
    <property type="entry name" value="mRNA_Cap_2O-Ribose_MeTrfase"/>
</dbReference>
<organism evidence="5 6">
    <name type="scientific">Nezara viridula</name>
    <name type="common">Southern green stink bug</name>
    <name type="synonym">Cimex viridulus</name>
    <dbReference type="NCBI Taxonomy" id="85310"/>
    <lineage>
        <taxon>Eukaryota</taxon>
        <taxon>Metazoa</taxon>
        <taxon>Ecdysozoa</taxon>
        <taxon>Arthropoda</taxon>
        <taxon>Hexapoda</taxon>
        <taxon>Insecta</taxon>
        <taxon>Pterygota</taxon>
        <taxon>Neoptera</taxon>
        <taxon>Paraneoptera</taxon>
        <taxon>Hemiptera</taxon>
        <taxon>Heteroptera</taxon>
        <taxon>Panheteroptera</taxon>
        <taxon>Pentatomomorpha</taxon>
        <taxon>Pentatomoidea</taxon>
        <taxon>Pentatomidae</taxon>
        <taxon>Pentatominae</taxon>
        <taxon>Nezara</taxon>
    </lineage>
</organism>
<dbReference type="Pfam" id="PF01728">
    <property type="entry name" value="FtsJ"/>
    <property type="match status" value="1"/>
</dbReference>
<proteinExistence type="predicted"/>
<dbReference type="GO" id="GO:0016556">
    <property type="term" value="P:mRNA modification"/>
    <property type="evidence" value="ECO:0007669"/>
    <property type="project" value="UniProtKB-UniRule"/>
</dbReference>
<dbReference type="FunFam" id="3.40.50.12760:FF:000004">
    <property type="entry name" value="FtsJ-like methyltransferase"/>
    <property type="match status" value="1"/>
</dbReference>
<dbReference type="Proteomes" id="UP001152798">
    <property type="component" value="Chromosome 7"/>
</dbReference>
<dbReference type="GO" id="GO:0005634">
    <property type="term" value="C:nucleus"/>
    <property type="evidence" value="ECO:0007669"/>
    <property type="project" value="UniProtKB-SubCell"/>
</dbReference>
<feature type="region of interest" description="Disordered" evidence="2">
    <location>
        <begin position="85"/>
        <end position="202"/>
    </location>
</feature>
<dbReference type="GO" id="GO:0003676">
    <property type="term" value="F:nucleic acid binding"/>
    <property type="evidence" value="ECO:0007669"/>
    <property type="project" value="UniProtKB-UniRule"/>
</dbReference>
<dbReference type="PANTHER" id="PTHR16121:SF0">
    <property type="entry name" value="CAP-SPECIFIC MRNA (NUCLEOSIDE-2'-O-)-METHYLTRANSFERASE 1"/>
    <property type="match status" value="1"/>
</dbReference>
<dbReference type="GO" id="GO:0032259">
    <property type="term" value="P:methylation"/>
    <property type="evidence" value="ECO:0007669"/>
    <property type="project" value="UniProtKB-KW"/>
</dbReference>
<evidence type="ECO:0000313" key="5">
    <source>
        <dbReference type="EMBL" id="CAH1407652.1"/>
    </source>
</evidence>
<dbReference type="InterPro" id="IPR000467">
    <property type="entry name" value="G_patch_dom"/>
</dbReference>
<keyword evidence="1" id="KW-0539">Nucleus</keyword>
<feature type="compositionally biased region" description="Basic residues" evidence="2">
    <location>
        <begin position="125"/>
        <end position="145"/>
    </location>
</feature>
<dbReference type="OrthoDB" id="10251234at2759"/>
<comment type="catalytic activity">
    <reaction evidence="1">
        <text>a 5'-end (N(7)-methyl 5'-triphosphoguanosine)-ribonucleoside in mRNA + S-adenosyl-L-methionine = a 5'-end (N(7)-methyl 5'-triphosphoguanosine)-(2'-O-methyl-ribonucleoside) in mRNA + S-adenosyl-L-homocysteine + H(+)</text>
        <dbReference type="Rhea" id="RHEA:67020"/>
        <dbReference type="Rhea" id="RHEA-COMP:17167"/>
        <dbReference type="Rhea" id="RHEA-COMP:17168"/>
        <dbReference type="ChEBI" id="CHEBI:15378"/>
        <dbReference type="ChEBI" id="CHEBI:57856"/>
        <dbReference type="ChEBI" id="CHEBI:59789"/>
        <dbReference type="ChEBI" id="CHEBI:156461"/>
        <dbReference type="ChEBI" id="CHEBI:167609"/>
        <dbReference type="EC" id="2.1.1.57"/>
    </reaction>
</comment>
<feature type="region of interest" description="Disordered" evidence="2">
    <location>
        <begin position="1"/>
        <end position="73"/>
    </location>
</feature>
<evidence type="ECO:0000256" key="2">
    <source>
        <dbReference type="SAM" id="MobiDB-lite"/>
    </source>
</evidence>
<dbReference type="GO" id="GO:0006370">
    <property type="term" value="P:7-methylguanosine mRNA capping"/>
    <property type="evidence" value="ECO:0007669"/>
    <property type="project" value="UniProtKB-UniRule"/>
</dbReference>
<accession>A0A9P0MXR4</accession>
<dbReference type="InterPro" id="IPR029063">
    <property type="entry name" value="SAM-dependent_MTases_sf"/>
</dbReference>
<name>A0A9P0MXR4_NEZVI</name>
<dbReference type="GO" id="GO:0005737">
    <property type="term" value="C:cytoplasm"/>
    <property type="evidence" value="ECO:0007669"/>
    <property type="project" value="TreeGrafter"/>
</dbReference>
<dbReference type="InterPro" id="IPR002877">
    <property type="entry name" value="RNA_MeTrfase_FtsJ_dom"/>
</dbReference>
<keyword evidence="1" id="KW-0489">Methyltransferase</keyword>
<dbReference type="EMBL" id="OV725083">
    <property type="protein sequence ID" value="CAH1407652.1"/>
    <property type="molecule type" value="Genomic_DNA"/>
</dbReference>
<dbReference type="SMART" id="SM00443">
    <property type="entry name" value="G_patch"/>
    <property type="match status" value="1"/>
</dbReference>
<feature type="compositionally biased region" description="Polar residues" evidence="2">
    <location>
        <begin position="53"/>
        <end position="73"/>
    </location>
</feature>
<feature type="domain" description="G-patch" evidence="3">
    <location>
        <begin position="207"/>
        <end position="253"/>
    </location>
</feature>
<keyword evidence="1" id="KW-0808">Transferase</keyword>
<gene>
    <name evidence="5" type="ORF">NEZAVI_LOCUS15329</name>
</gene>
<keyword evidence="1" id="KW-0949">S-adenosyl-L-methionine</keyword>
<evidence type="ECO:0000259" key="3">
    <source>
        <dbReference type="PROSITE" id="PS50174"/>
    </source>
</evidence>
<sequence length="958" mass="110870">MSNLSASSDSSDEGSNSEMPFGDPESHQSSDDNYLEVVESESASMHYQDDSPYHSSQDGKTYQDYSLTDRNSQSVYESTSHFYNSFSSEKSDEPSYSLNNSTKNSSPYQYNESEQPLITSFQEKSKKKKEKSRNNKLNKKKHATNSKKSINSTESESLAPLKGNYSTSLSDSSDNSDQIQSDYSKKDNKRKRKGYVESSGLKKRLEASNKGSLLMKKMGYREGEGLGKHAQGRVEPVELSNQKGRRGLGLSLPGLDGQTIEWDPSLEEINEREPVDWLENFDIHMLNFETMAEDWINEGPKNLNIETMTEFIDEELLSNILKKKNIFDNLSEDELRRAVSRSNPFETIRKGIFLNRAALKMANMDFAYDFMFTNPKYRDDSPMVRENELLYFADVCAGPGGFSEYVLHRKNWHAKGIGFTLKGDNDFKLQDFLAGPSETFEPYYGEKGDGNIFDPVNISSLTDFVMRVTDGKGVHFMMADGGFSVKGQENIQELLSKQLYLCQFLVALSIVREEGHFVCKIFDVFSEFSAGLIYLMYKAFNKISIFKPNSSRPANSERYIICKHKMRGCESIRAYLFEINSRLWNLGVNSEIDVNGIVPLEIIKDDLEFFNYLRDSNNRFGNKQIVNLDKIAAYYQDPNLHERLQNKLRTRCMELWKVPPGPRKADQRSDMEVAKTIMQLILKDKYRPQEVSVILNLKGENLVPENIDKIFQYSILDWNCIPLGSDKICFLLGLGKNKVYRWVQTKWEYEPNLELTPGTLIYGEFMPEYRGNGMKQTKVNAFHIIDGFSLGYEPISHYPYYQRLEKLNLYLKALKKWNSNNLCPIRVKNPTPLKDIYSLFERVEEQLLKTSNYQTCLYDHDYNFYMQLKGMVFIRTTREPWRRHLSKKYNCHYYYNSENGKSLFERDRPVEADASALDSLKYQILWMFQVGVGFKGEPRQDDVLHKDDLVRFIQKRIV</sequence>
<dbReference type="PROSITE" id="PS50174">
    <property type="entry name" value="G_PATCH"/>
    <property type="match status" value="1"/>
</dbReference>
<feature type="domain" description="RrmJ-type SAM-dependent 2'-O-MTase" evidence="4">
    <location>
        <begin position="352"/>
        <end position="566"/>
    </location>
</feature>
<keyword evidence="1" id="KW-0506">mRNA capping</keyword>
<dbReference type="EC" id="2.1.1.57" evidence="1"/>
<keyword evidence="6" id="KW-1185">Reference proteome</keyword>
<dbReference type="Gene3D" id="3.40.50.12760">
    <property type="match status" value="1"/>
</dbReference>
<dbReference type="PANTHER" id="PTHR16121">
    <property type="entry name" value="CAP-SPECIFIC MRNA (NUCLEOSIDE-2'-O-)-METHYLTRANSFERASE 1-RELATED"/>
    <property type="match status" value="1"/>
</dbReference>
<evidence type="ECO:0000256" key="1">
    <source>
        <dbReference type="RuleBase" id="RU368012"/>
    </source>
</evidence>
<feature type="compositionally biased region" description="Polar residues" evidence="2">
    <location>
        <begin position="85"/>
        <end position="122"/>
    </location>
</feature>
<evidence type="ECO:0000259" key="4">
    <source>
        <dbReference type="PROSITE" id="PS51613"/>
    </source>
</evidence>